<dbReference type="SUPFAM" id="SSF47391">
    <property type="entry name" value="Dimerization-anchoring domain of cAMP-dependent PK regulatory subunit"/>
    <property type="match status" value="1"/>
</dbReference>
<sequence>MSATVPYGFRSLLECLCRAVVLAQPSDINKFLFQYFSELDKFKTSNPEPDPKELVFNFEEHLDLCQQINE</sequence>
<dbReference type="InterPro" id="IPR038848">
    <property type="entry name" value="CABYR"/>
</dbReference>
<evidence type="ECO:0000313" key="3">
    <source>
        <dbReference type="Proteomes" id="UP000264800"/>
    </source>
</evidence>
<dbReference type="OMA" id="YCGELLE"/>
<dbReference type="Proteomes" id="UP000264800">
    <property type="component" value="Unplaced"/>
</dbReference>
<accession>A0A3Q3BBB0</accession>
<dbReference type="CDD" id="cd12100">
    <property type="entry name" value="DD_CABYR_SP17"/>
    <property type="match status" value="1"/>
</dbReference>
<dbReference type="GO" id="GO:0005737">
    <property type="term" value="C:cytoplasm"/>
    <property type="evidence" value="ECO:0007669"/>
    <property type="project" value="TreeGrafter"/>
</dbReference>
<dbReference type="GO" id="GO:0005509">
    <property type="term" value="F:calcium ion binding"/>
    <property type="evidence" value="ECO:0007669"/>
    <property type="project" value="InterPro"/>
</dbReference>
<dbReference type="SMART" id="SM00394">
    <property type="entry name" value="RIIa"/>
    <property type="match status" value="1"/>
</dbReference>
<dbReference type="PANTHER" id="PTHR15494">
    <property type="entry name" value="CALCIUM-BINDING TYROSINE PHOSPHORYLATION-REGULATED PROTEIN"/>
    <property type="match status" value="1"/>
</dbReference>
<reference evidence="2" key="2">
    <citation type="submission" date="2025-09" db="UniProtKB">
        <authorList>
            <consortium name="Ensembl"/>
        </authorList>
    </citation>
    <scope>IDENTIFICATION</scope>
</reference>
<feature type="domain" description="RIIa" evidence="1">
    <location>
        <begin position="7"/>
        <end position="44"/>
    </location>
</feature>
<dbReference type="InterPro" id="IPR003117">
    <property type="entry name" value="cAMP_dep_PK_reg_su_I/II_a/b"/>
</dbReference>
<evidence type="ECO:0000259" key="1">
    <source>
        <dbReference type="SMART" id="SM00394"/>
    </source>
</evidence>
<dbReference type="GO" id="GO:0035686">
    <property type="term" value="C:sperm fibrous sheath"/>
    <property type="evidence" value="ECO:0007669"/>
    <property type="project" value="TreeGrafter"/>
</dbReference>
<dbReference type="STRING" id="37003.ENSKMAP00000026446"/>
<evidence type="ECO:0000313" key="2">
    <source>
        <dbReference type="Ensembl" id="ENSKMAP00000026446.1"/>
    </source>
</evidence>
<dbReference type="InterPro" id="IPR047579">
    <property type="entry name" value="DD_CABYR_SP17"/>
</dbReference>
<name>A0A3Q3BBB0_KRYMA</name>
<dbReference type="AlphaFoldDB" id="A0A3Q3BBB0"/>
<organism evidence="2 3">
    <name type="scientific">Kryptolebias marmoratus</name>
    <name type="common">Mangrove killifish</name>
    <name type="synonym">Rivulus marmoratus</name>
    <dbReference type="NCBI Taxonomy" id="37003"/>
    <lineage>
        <taxon>Eukaryota</taxon>
        <taxon>Metazoa</taxon>
        <taxon>Chordata</taxon>
        <taxon>Craniata</taxon>
        <taxon>Vertebrata</taxon>
        <taxon>Euteleostomi</taxon>
        <taxon>Actinopterygii</taxon>
        <taxon>Neopterygii</taxon>
        <taxon>Teleostei</taxon>
        <taxon>Neoteleostei</taxon>
        <taxon>Acanthomorphata</taxon>
        <taxon>Ovalentaria</taxon>
        <taxon>Atherinomorphae</taxon>
        <taxon>Cyprinodontiformes</taxon>
        <taxon>Rivulidae</taxon>
        <taxon>Kryptolebias</taxon>
    </lineage>
</organism>
<protein>
    <recommendedName>
        <fullName evidence="1">RIIa domain-containing protein</fullName>
    </recommendedName>
</protein>
<reference evidence="2" key="1">
    <citation type="submission" date="2025-08" db="UniProtKB">
        <authorList>
            <consortium name="Ensembl"/>
        </authorList>
    </citation>
    <scope>IDENTIFICATION</scope>
</reference>
<dbReference type="Gene3D" id="1.20.890.10">
    <property type="entry name" value="cAMP-dependent protein kinase regulatory subunit, dimerization-anchoring domain"/>
    <property type="match status" value="1"/>
</dbReference>
<dbReference type="Pfam" id="PF02197">
    <property type="entry name" value="RIIa"/>
    <property type="match status" value="1"/>
</dbReference>
<dbReference type="GO" id="GO:0048240">
    <property type="term" value="P:sperm capacitation"/>
    <property type="evidence" value="ECO:0007669"/>
    <property type="project" value="InterPro"/>
</dbReference>
<dbReference type="Ensembl" id="ENSKMAT00000026785.1">
    <property type="protein sequence ID" value="ENSKMAP00000026446.1"/>
    <property type="gene ID" value="ENSKMAG00000019625.1"/>
</dbReference>
<dbReference type="PANTHER" id="PTHR15494:SF0">
    <property type="entry name" value="CALCIUM-BINDING TYROSINE PHOSPHORYLATION-REGULATED PROTEIN"/>
    <property type="match status" value="1"/>
</dbReference>
<dbReference type="GeneTree" id="ENSGT01060000248756"/>
<proteinExistence type="predicted"/>
<keyword evidence="3" id="KW-1185">Reference proteome</keyword>